<gene>
    <name evidence="2" type="ORF">SSCH_170035</name>
</gene>
<accession>A0A0B7MK59</accession>
<proteinExistence type="predicted"/>
<keyword evidence="3" id="KW-1185">Reference proteome</keyword>
<dbReference type="RefSeq" id="WP_044664492.1">
    <property type="nucleotide sequence ID" value="NZ_CDRZ01000079.1"/>
</dbReference>
<dbReference type="OrthoDB" id="1955180at2"/>
<sequence>MKSKKIMIICLVAVLALAMMGFGFAKWSDYVKFEGSVATGNVGVNIEAGETTDLGADPNYPPGDNWEGKDVASCTVTTECNTTLVVNIENAYPWYKPGFSFRINGLGTVPVKVEELKILACQDPKGLGNFIKVADWEIHVVNPESHGLAAEDRTIASDSSNASWEGLANALKYIQLHKDGYIDVSVNLYIQETIGCGCNKRIAPQDANFYGLVKLIFSQWNEVGPGPAA</sequence>
<evidence type="ECO:0000313" key="3">
    <source>
        <dbReference type="Proteomes" id="UP000046155"/>
    </source>
</evidence>
<name>A0A0B7MK59_9FIRM</name>
<evidence type="ECO:0000256" key="1">
    <source>
        <dbReference type="SAM" id="SignalP"/>
    </source>
</evidence>
<protein>
    <recommendedName>
        <fullName evidence="4">SipW-cognate class signal peptide</fullName>
    </recommendedName>
</protein>
<evidence type="ECO:0000313" key="2">
    <source>
        <dbReference type="EMBL" id="CEO88301.1"/>
    </source>
</evidence>
<keyword evidence="1" id="KW-0732">Signal</keyword>
<organism evidence="2 3">
    <name type="scientific">Syntrophaceticus schinkii</name>
    <dbReference type="NCBI Taxonomy" id="499207"/>
    <lineage>
        <taxon>Bacteria</taxon>
        <taxon>Bacillati</taxon>
        <taxon>Bacillota</taxon>
        <taxon>Clostridia</taxon>
        <taxon>Thermoanaerobacterales</taxon>
        <taxon>Thermoanaerobacterales Family III. Incertae Sedis</taxon>
        <taxon>Syntrophaceticus</taxon>
    </lineage>
</organism>
<dbReference type="AlphaFoldDB" id="A0A0B7MK59"/>
<reference evidence="3" key="1">
    <citation type="submission" date="2015-01" db="EMBL/GenBank/DDBJ databases">
        <authorList>
            <person name="Manzoor Shahid"/>
            <person name="Zubair Saima"/>
        </authorList>
    </citation>
    <scope>NUCLEOTIDE SEQUENCE [LARGE SCALE GENOMIC DNA]</scope>
    <source>
        <strain evidence="3">Sp3</strain>
    </source>
</reference>
<dbReference type="Proteomes" id="UP000046155">
    <property type="component" value="Unassembled WGS sequence"/>
</dbReference>
<feature type="chain" id="PRO_5002137443" description="SipW-cognate class signal peptide" evidence="1">
    <location>
        <begin position="26"/>
        <end position="229"/>
    </location>
</feature>
<dbReference type="EMBL" id="CDRZ01000079">
    <property type="protein sequence ID" value="CEO88301.1"/>
    <property type="molecule type" value="Genomic_DNA"/>
</dbReference>
<evidence type="ECO:0008006" key="4">
    <source>
        <dbReference type="Google" id="ProtNLM"/>
    </source>
</evidence>
<feature type="signal peptide" evidence="1">
    <location>
        <begin position="1"/>
        <end position="25"/>
    </location>
</feature>